<dbReference type="InterPro" id="IPR002471">
    <property type="entry name" value="Pept_S9_AS"/>
</dbReference>
<dbReference type="InterPro" id="IPR050278">
    <property type="entry name" value="Serine_Prot_S9B/DPPIV"/>
</dbReference>
<evidence type="ECO:0000256" key="4">
    <source>
        <dbReference type="ARBA" id="ARBA00022554"/>
    </source>
</evidence>
<dbReference type="GO" id="GO:0005886">
    <property type="term" value="C:plasma membrane"/>
    <property type="evidence" value="ECO:0007669"/>
    <property type="project" value="TreeGrafter"/>
</dbReference>
<dbReference type="GO" id="GO:0004177">
    <property type="term" value="F:aminopeptidase activity"/>
    <property type="evidence" value="ECO:0007669"/>
    <property type="project" value="UniProtKB-KW"/>
</dbReference>
<dbReference type="AlphaFoldDB" id="A0AAD4QKK9"/>
<evidence type="ECO:0000256" key="3">
    <source>
        <dbReference type="ARBA" id="ARBA00022438"/>
    </source>
</evidence>
<keyword evidence="18" id="KW-1185">Reference proteome</keyword>
<dbReference type="Gene3D" id="2.140.10.30">
    <property type="entry name" value="Dipeptidylpeptidase IV, N-terminal domain"/>
    <property type="match status" value="1"/>
</dbReference>
<keyword evidence="4" id="KW-0926">Vacuole</keyword>
<evidence type="ECO:0000256" key="5">
    <source>
        <dbReference type="ARBA" id="ARBA00022670"/>
    </source>
</evidence>
<dbReference type="EMBL" id="WTXG01000037">
    <property type="protein sequence ID" value="KAI0297465.1"/>
    <property type="molecule type" value="Genomic_DNA"/>
</dbReference>
<evidence type="ECO:0000313" key="17">
    <source>
        <dbReference type="EMBL" id="KAI0297465.1"/>
    </source>
</evidence>
<dbReference type="GO" id="GO:0006508">
    <property type="term" value="P:proteolysis"/>
    <property type="evidence" value="ECO:0007669"/>
    <property type="project" value="UniProtKB-KW"/>
</dbReference>
<name>A0AAD4QKK9_9AGAM</name>
<evidence type="ECO:0000256" key="13">
    <source>
        <dbReference type="SAM" id="MobiDB-lite"/>
    </source>
</evidence>
<feature type="domain" description="Peptidase S9 prolyl oligopeptidase catalytic" evidence="15">
    <location>
        <begin position="692"/>
        <end position="893"/>
    </location>
</feature>
<evidence type="ECO:0000259" key="16">
    <source>
        <dbReference type="Pfam" id="PF00930"/>
    </source>
</evidence>
<evidence type="ECO:0000259" key="15">
    <source>
        <dbReference type="Pfam" id="PF00326"/>
    </source>
</evidence>
<protein>
    <submittedName>
        <fullName evidence="17">Dipeptidyl aminopeptidase</fullName>
    </submittedName>
</protein>
<evidence type="ECO:0000256" key="6">
    <source>
        <dbReference type="ARBA" id="ARBA00022692"/>
    </source>
</evidence>
<keyword evidence="8" id="KW-0720">Serine protease</keyword>
<keyword evidence="6 14" id="KW-0812">Transmembrane</keyword>
<evidence type="ECO:0000256" key="9">
    <source>
        <dbReference type="ARBA" id="ARBA00022968"/>
    </source>
</evidence>
<keyword evidence="3 17" id="KW-0031">Aminopeptidase</keyword>
<evidence type="ECO:0000256" key="7">
    <source>
        <dbReference type="ARBA" id="ARBA00022801"/>
    </source>
</evidence>
<keyword evidence="12" id="KW-0325">Glycoprotein</keyword>
<evidence type="ECO:0000256" key="8">
    <source>
        <dbReference type="ARBA" id="ARBA00022825"/>
    </source>
</evidence>
<dbReference type="SUPFAM" id="SSF82171">
    <property type="entry name" value="DPP6 N-terminal domain-like"/>
    <property type="match status" value="1"/>
</dbReference>
<keyword evidence="10 14" id="KW-1133">Transmembrane helix</keyword>
<dbReference type="Pfam" id="PF00930">
    <property type="entry name" value="DPPIV_N"/>
    <property type="match status" value="1"/>
</dbReference>
<evidence type="ECO:0000256" key="2">
    <source>
        <dbReference type="ARBA" id="ARBA00006150"/>
    </source>
</evidence>
<proteinExistence type="inferred from homology"/>
<dbReference type="GO" id="GO:0005774">
    <property type="term" value="C:vacuolar membrane"/>
    <property type="evidence" value="ECO:0007669"/>
    <property type="project" value="UniProtKB-SubCell"/>
</dbReference>
<organism evidence="17 18">
    <name type="scientific">Multifurca ochricompacta</name>
    <dbReference type="NCBI Taxonomy" id="376703"/>
    <lineage>
        <taxon>Eukaryota</taxon>
        <taxon>Fungi</taxon>
        <taxon>Dikarya</taxon>
        <taxon>Basidiomycota</taxon>
        <taxon>Agaricomycotina</taxon>
        <taxon>Agaricomycetes</taxon>
        <taxon>Russulales</taxon>
        <taxon>Russulaceae</taxon>
        <taxon>Multifurca</taxon>
    </lineage>
</organism>
<reference evidence="17" key="1">
    <citation type="journal article" date="2022" name="New Phytol.">
        <title>Evolutionary transition to the ectomycorrhizal habit in the genomes of a hyperdiverse lineage of mushroom-forming fungi.</title>
        <authorList>
            <person name="Looney B."/>
            <person name="Miyauchi S."/>
            <person name="Morin E."/>
            <person name="Drula E."/>
            <person name="Courty P.E."/>
            <person name="Kohler A."/>
            <person name="Kuo A."/>
            <person name="LaButti K."/>
            <person name="Pangilinan J."/>
            <person name="Lipzen A."/>
            <person name="Riley R."/>
            <person name="Andreopoulos W."/>
            <person name="He G."/>
            <person name="Johnson J."/>
            <person name="Nolan M."/>
            <person name="Tritt A."/>
            <person name="Barry K.W."/>
            <person name="Grigoriev I.V."/>
            <person name="Nagy L.G."/>
            <person name="Hibbett D."/>
            <person name="Henrissat B."/>
            <person name="Matheny P.B."/>
            <person name="Labbe J."/>
            <person name="Martin F.M."/>
        </authorList>
    </citation>
    <scope>NUCLEOTIDE SEQUENCE</scope>
    <source>
        <strain evidence="17">BPL690</strain>
    </source>
</reference>
<comment type="caution">
    <text evidence="17">The sequence shown here is derived from an EMBL/GenBank/DDBJ whole genome shotgun (WGS) entry which is preliminary data.</text>
</comment>
<evidence type="ECO:0000256" key="1">
    <source>
        <dbReference type="ARBA" id="ARBA00004576"/>
    </source>
</evidence>
<dbReference type="Gene3D" id="3.40.50.1820">
    <property type="entry name" value="alpha/beta hydrolase"/>
    <property type="match status" value="1"/>
</dbReference>
<comment type="similarity">
    <text evidence="2">Belongs to the peptidase S9B family.</text>
</comment>
<dbReference type="PANTHER" id="PTHR11731:SF200">
    <property type="entry name" value="DIPEPTIDYL PEPTIDASE 10, ISOFORM B"/>
    <property type="match status" value="1"/>
</dbReference>
<gene>
    <name evidence="17" type="ORF">B0F90DRAFT_1952994</name>
</gene>
<dbReference type="GO" id="GO:0004252">
    <property type="term" value="F:serine-type endopeptidase activity"/>
    <property type="evidence" value="ECO:0007669"/>
    <property type="project" value="InterPro"/>
</dbReference>
<feature type="domain" description="Dipeptidylpeptidase IV N-terminal" evidence="16">
    <location>
        <begin position="202"/>
        <end position="608"/>
    </location>
</feature>
<accession>A0AAD4QKK9</accession>
<dbReference type="InterPro" id="IPR029058">
    <property type="entry name" value="AB_hydrolase_fold"/>
</dbReference>
<evidence type="ECO:0000256" key="11">
    <source>
        <dbReference type="ARBA" id="ARBA00023136"/>
    </source>
</evidence>
<evidence type="ECO:0000256" key="14">
    <source>
        <dbReference type="SAM" id="Phobius"/>
    </source>
</evidence>
<feature type="transmembrane region" description="Helical" evidence="14">
    <location>
        <begin position="96"/>
        <end position="118"/>
    </location>
</feature>
<evidence type="ECO:0000256" key="10">
    <source>
        <dbReference type="ARBA" id="ARBA00022989"/>
    </source>
</evidence>
<dbReference type="InterPro" id="IPR001375">
    <property type="entry name" value="Peptidase_S9_cat"/>
</dbReference>
<evidence type="ECO:0000313" key="18">
    <source>
        <dbReference type="Proteomes" id="UP001203297"/>
    </source>
</evidence>
<dbReference type="Pfam" id="PF00326">
    <property type="entry name" value="Peptidase_S9"/>
    <property type="match status" value="1"/>
</dbReference>
<keyword evidence="5" id="KW-0645">Protease</keyword>
<feature type="region of interest" description="Disordered" evidence="13">
    <location>
        <begin position="23"/>
        <end position="72"/>
    </location>
</feature>
<comment type="subcellular location">
    <subcellularLocation>
        <location evidence="1">Vacuole membrane</location>
        <topology evidence="1">Single-pass type II membrane protein</topology>
    </subcellularLocation>
</comment>
<keyword evidence="7" id="KW-0378">Hydrolase</keyword>
<dbReference type="Proteomes" id="UP001203297">
    <property type="component" value="Unassembled WGS sequence"/>
</dbReference>
<keyword evidence="9" id="KW-0735">Signal-anchor</keyword>
<evidence type="ECO:0000256" key="12">
    <source>
        <dbReference type="ARBA" id="ARBA00023180"/>
    </source>
</evidence>
<dbReference type="GO" id="GO:0008239">
    <property type="term" value="F:dipeptidyl-peptidase activity"/>
    <property type="evidence" value="ECO:0007669"/>
    <property type="project" value="TreeGrafter"/>
</dbReference>
<dbReference type="PANTHER" id="PTHR11731">
    <property type="entry name" value="PROTEASE FAMILY S9B,C DIPEPTIDYL-PEPTIDASE IV-RELATED"/>
    <property type="match status" value="1"/>
</dbReference>
<keyword evidence="11 14" id="KW-0472">Membrane</keyword>
<dbReference type="PROSITE" id="PS00708">
    <property type="entry name" value="PRO_ENDOPEP_SER"/>
    <property type="match status" value="1"/>
</dbReference>
<sequence length="900" mass="100361">MPSQYDPLFQADEDDQLEEDGEVEFNDTPHTGLLTRPTIYYGEGPFDVPSSDDEDEDKVTEKDGASPLNSAEHGHLFADNGLYVGGRKEFPSVRGLLLTLAALVTFSGVIGLFAALSYKDIKRALPGNERITMDHIFNGTFTVDRTSLSWVPEAGDGVFSVFGEGFIKLVDLNSNTTTNLVQISDLKDEQGNRLVWSSWKLSPDMKYMLIKADHLKQWRWSSFGNYWIFNLETKETYPLVPPSNPPTIAYATWSPTGEKIAYVMNNDLYVVPSPSPWASHIQVTNSGNATLFHGVPDWVYEEEVFSSDYALWWSPDSSKVAFLVFDETLVEEYTFPIYNPTDDSNTVVPYTTQLTMRYPKPGYPNPLVSVHVFDLDRFLSESALGSEPDPADVTLELEWNGRKPLNDSIIMDVVWLGDDTLLLKEVNRNADAGAAVLFDVANTSLLNSRTGRIVRTLGQDGEEADEGWIETEHTVYPLPESFSASGLPSYLDIVPDKNGYNHIALFSPASAKVPQFLTTGSWEVTGGIQAVDLEKGVVYFQAANPSSVGRNVFFVPLPLDSSRKFTDLAPIPQLTPLTDASSLGRYSAAFSPEAGFYLLSYDGPNVPWQRLVKTNDPGFDLVLNNNSRLNATWSRFETPIIQHTTIDSDGYELNAVELRPPHMDDSGRTKYPVLFRVYGGPGSQLVSASFDLDWHAYLACGLQYVIVIVDGRGTGYKGRALRNPVKGNLGFWEVRDQVNAARLWASKDYVDPKRIGIWGWSYGGFMSSKVVEADAGIHSLAMAVAPVTSWRLYDSIYTERYMNLPVLNPGGYVNASVSNVTAFDKVDYLLAHGSGDDNVHFSNSAHLVDMFNKAHIRNYRFRMFTDSDHSIRTRGANRELYEYLTGFLLEKWGKGGRRRG</sequence>
<dbReference type="FunFam" id="3.40.50.1820:FF:000003">
    <property type="entry name" value="Dipeptidyl peptidase 4"/>
    <property type="match status" value="1"/>
</dbReference>
<dbReference type="InterPro" id="IPR002469">
    <property type="entry name" value="Peptidase_S9B_N"/>
</dbReference>
<dbReference type="SUPFAM" id="SSF53474">
    <property type="entry name" value="alpha/beta-Hydrolases"/>
    <property type="match status" value="1"/>
</dbReference>